<organism evidence="1 2">
    <name type="scientific">Granulicella aggregans</name>
    <dbReference type="NCBI Taxonomy" id="474949"/>
    <lineage>
        <taxon>Bacteria</taxon>
        <taxon>Pseudomonadati</taxon>
        <taxon>Acidobacteriota</taxon>
        <taxon>Terriglobia</taxon>
        <taxon>Terriglobales</taxon>
        <taxon>Acidobacteriaceae</taxon>
        <taxon>Granulicella</taxon>
    </lineage>
</organism>
<dbReference type="EMBL" id="JACHIP010000016">
    <property type="protein sequence ID" value="MBB5060653.1"/>
    <property type="molecule type" value="Genomic_DNA"/>
</dbReference>
<accession>A0A7W7ZIT4</accession>
<dbReference type="AlphaFoldDB" id="A0A7W7ZIT4"/>
<protein>
    <submittedName>
        <fullName evidence="1">Uncharacterized protein</fullName>
    </submittedName>
</protein>
<gene>
    <name evidence="1" type="ORF">HDF16_005389</name>
</gene>
<evidence type="ECO:0000313" key="2">
    <source>
        <dbReference type="Proteomes" id="UP000540989"/>
    </source>
</evidence>
<name>A0A7W7ZIT4_9BACT</name>
<evidence type="ECO:0000313" key="1">
    <source>
        <dbReference type="EMBL" id="MBB5060653.1"/>
    </source>
</evidence>
<keyword evidence="2" id="KW-1185">Reference proteome</keyword>
<sequence>MKYSITIRIAIVALWLNVPGLIHAQIARLDLKHGTYVNASISCTASPFAAMRSWDGIGFSGPHSSRCMSRVLGHKGNHFKISTSCSAVGDGTPSPAGQIDIEKLSLIRLSNVDFVVSEGAKPKTTYRWCTANTGLGNFKGSK</sequence>
<proteinExistence type="predicted"/>
<dbReference type="Proteomes" id="UP000540989">
    <property type="component" value="Unassembled WGS sequence"/>
</dbReference>
<reference evidence="1 2" key="1">
    <citation type="submission" date="2020-08" db="EMBL/GenBank/DDBJ databases">
        <title>Genomic Encyclopedia of Type Strains, Phase IV (KMG-V): Genome sequencing to study the core and pangenomes of soil and plant-associated prokaryotes.</title>
        <authorList>
            <person name="Whitman W."/>
        </authorList>
    </citation>
    <scope>NUCLEOTIDE SEQUENCE [LARGE SCALE GENOMIC DNA]</scope>
    <source>
        <strain evidence="1 2">M8UP14</strain>
    </source>
</reference>
<dbReference type="RefSeq" id="WP_184223066.1">
    <property type="nucleotide sequence ID" value="NZ_JACHIP010000016.1"/>
</dbReference>
<comment type="caution">
    <text evidence="1">The sequence shown here is derived from an EMBL/GenBank/DDBJ whole genome shotgun (WGS) entry which is preliminary data.</text>
</comment>